<dbReference type="Gene3D" id="2.40.420.20">
    <property type="match status" value="1"/>
</dbReference>
<gene>
    <name evidence="7" type="ordered locus">Nhal_2878</name>
</gene>
<accession>D5BY31</accession>
<evidence type="ECO:0000259" key="6">
    <source>
        <dbReference type="Pfam" id="PF25967"/>
    </source>
</evidence>
<dbReference type="KEGG" id="nhl:Nhal_2878"/>
<sequence length="386" mass="42154">MKRYFRYFTAVLGVLVLVAGIFLFLHLRPLAVEIALPQRNIPVQIYGLGTVEARIASEIGFKVAGTLAELHADHGDPVSAQATVARLQQTEQQAQVSRAAAAVSRAMAELKRTRARVEQAQAALVQKQQANRRQQALAARQMVSVETAEETQTEVEIAEAELAVAQSEVAVAAAALSEAQGTHKLEAVRLAHHTLTSPYEGLVVERHKELGTVLAPGEPVFTLIDSHTVWVQAYVDEGRAGELQVGQPAEIRLRSLPHEVFSGQIARIGIESDQVSEERRAYVAFENIPDSFHLHEQAEVLITTGWLEIATLVPQTAVEAFKGTQGQVWTVEDGRLAKREVQLGRQTLDGRLEIVAGLSADAGVVTTLVPGMRQSRWVTVDREAEK</sequence>
<keyword evidence="2 3" id="KW-0175">Coiled coil</keyword>
<dbReference type="GO" id="GO:0015562">
    <property type="term" value="F:efflux transmembrane transporter activity"/>
    <property type="evidence" value="ECO:0007669"/>
    <property type="project" value="TreeGrafter"/>
</dbReference>
<evidence type="ECO:0000313" key="8">
    <source>
        <dbReference type="Proteomes" id="UP000001844"/>
    </source>
</evidence>
<dbReference type="Gene3D" id="2.40.30.170">
    <property type="match status" value="1"/>
</dbReference>
<dbReference type="NCBIfam" id="TIGR01730">
    <property type="entry name" value="RND_mfp"/>
    <property type="match status" value="1"/>
</dbReference>
<dbReference type="InterPro" id="IPR058627">
    <property type="entry name" value="MdtA-like_C"/>
</dbReference>
<evidence type="ECO:0000256" key="4">
    <source>
        <dbReference type="SAM" id="Phobius"/>
    </source>
</evidence>
<organism evidence="7 8">
    <name type="scientific">Nitrosococcus halophilus (strain Nc4)</name>
    <dbReference type="NCBI Taxonomy" id="472759"/>
    <lineage>
        <taxon>Bacteria</taxon>
        <taxon>Pseudomonadati</taxon>
        <taxon>Pseudomonadota</taxon>
        <taxon>Gammaproteobacteria</taxon>
        <taxon>Chromatiales</taxon>
        <taxon>Chromatiaceae</taxon>
        <taxon>Nitrosococcus</taxon>
    </lineage>
</organism>
<dbReference type="RefSeq" id="WP_013033796.1">
    <property type="nucleotide sequence ID" value="NC_013960.1"/>
</dbReference>
<dbReference type="Proteomes" id="UP000001844">
    <property type="component" value="Chromosome"/>
</dbReference>
<dbReference type="PANTHER" id="PTHR30469">
    <property type="entry name" value="MULTIDRUG RESISTANCE PROTEIN MDTA"/>
    <property type="match status" value="1"/>
</dbReference>
<evidence type="ECO:0000256" key="3">
    <source>
        <dbReference type="SAM" id="Coils"/>
    </source>
</evidence>
<comment type="similarity">
    <text evidence="1">Belongs to the membrane fusion protein (MFP) (TC 8.A.1) family.</text>
</comment>
<dbReference type="GO" id="GO:1990281">
    <property type="term" value="C:efflux pump complex"/>
    <property type="evidence" value="ECO:0007669"/>
    <property type="project" value="TreeGrafter"/>
</dbReference>
<evidence type="ECO:0000256" key="1">
    <source>
        <dbReference type="ARBA" id="ARBA00009477"/>
    </source>
</evidence>
<evidence type="ECO:0000256" key="2">
    <source>
        <dbReference type="ARBA" id="ARBA00023054"/>
    </source>
</evidence>
<dbReference type="STRING" id="472759.Nhal_2878"/>
<dbReference type="Gene3D" id="6.10.140.1990">
    <property type="match status" value="1"/>
</dbReference>
<dbReference type="eggNOG" id="COG0845">
    <property type="taxonomic scope" value="Bacteria"/>
</dbReference>
<dbReference type="OrthoDB" id="9781888at2"/>
<evidence type="ECO:0000313" key="7">
    <source>
        <dbReference type="EMBL" id="ADE15942.1"/>
    </source>
</evidence>
<dbReference type="GO" id="GO:1990195">
    <property type="term" value="C:macrolide transmembrane transporter complex"/>
    <property type="evidence" value="ECO:0007669"/>
    <property type="project" value="InterPro"/>
</dbReference>
<proteinExistence type="inferred from homology"/>
<dbReference type="GO" id="GO:0019898">
    <property type="term" value="C:extrinsic component of membrane"/>
    <property type="evidence" value="ECO:0007669"/>
    <property type="project" value="InterPro"/>
</dbReference>
<keyword evidence="4" id="KW-0472">Membrane</keyword>
<evidence type="ECO:0000259" key="5">
    <source>
        <dbReference type="Pfam" id="PF25954"/>
    </source>
</evidence>
<dbReference type="InterPro" id="IPR058792">
    <property type="entry name" value="Beta-barrel_RND_2"/>
</dbReference>
<feature type="domain" description="Multidrug resistance protein MdtA-like C-terminal permuted SH3" evidence="6">
    <location>
        <begin position="310"/>
        <end position="366"/>
    </location>
</feature>
<dbReference type="PANTHER" id="PTHR30469:SF15">
    <property type="entry name" value="HLYD FAMILY OF SECRETION PROTEINS"/>
    <property type="match status" value="1"/>
</dbReference>
<dbReference type="Pfam" id="PF25967">
    <property type="entry name" value="RND-MFP_C"/>
    <property type="match status" value="1"/>
</dbReference>
<keyword evidence="8" id="KW-1185">Reference proteome</keyword>
<dbReference type="GO" id="GO:1990961">
    <property type="term" value="P:xenobiotic detoxification by transmembrane export across the plasma membrane"/>
    <property type="evidence" value="ECO:0007669"/>
    <property type="project" value="InterPro"/>
</dbReference>
<dbReference type="AlphaFoldDB" id="D5BY31"/>
<dbReference type="EMBL" id="CP001798">
    <property type="protein sequence ID" value="ADE15942.1"/>
    <property type="molecule type" value="Genomic_DNA"/>
</dbReference>
<feature type="domain" description="CusB-like beta-barrel" evidence="5">
    <location>
        <begin position="228"/>
        <end position="287"/>
    </location>
</feature>
<name>D5BY31_NITHN</name>
<dbReference type="Pfam" id="PF25954">
    <property type="entry name" value="Beta-barrel_RND_2"/>
    <property type="match status" value="1"/>
</dbReference>
<protein>
    <submittedName>
        <fullName evidence="7">Efflux transporter, RND family, MFP subunit</fullName>
    </submittedName>
</protein>
<keyword evidence="4" id="KW-1133">Transmembrane helix</keyword>
<keyword evidence="4" id="KW-0812">Transmembrane</keyword>
<dbReference type="GO" id="GO:0030313">
    <property type="term" value="C:cell envelope"/>
    <property type="evidence" value="ECO:0007669"/>
    <property type="project" value="UniProtKB-SubCell"/>
</dbReference>
<dbReference type="Gene3D" id="2.40.50.100">
    <property type="match status" value="1"/>
</dbReference>
<dbReference type="InterPro" id="IPR030190">
    <property type="entry name" value="MacA_alpha-hairpin_sf"/>
</dbReference>
<dbReference type="InterPro" id="IPR006143">
    <property type="entry name" value="RND_pump_MFP"/>
</dbReference>
<reference evidence="8" key="1">
    <citation type="submission" date="2010-04" db="EMBL/GenBank/DDBJ databases">
        <title>Complete genome sequence of Nitrosococcus halophilus Nc4, a salt-adapted, aerobic obligate ammonia-oxidizing sulfur purple bacterium.</title>
        <authorList>
            <consortium name="US DOE Joint Genome Institute"/>
            <person name="Campbell M.A."/>
            <person name="Malfatti S.A."/>
            <person name="Chain P.S.G."/>
            <person name="Heidelberg J.F."/>
            <person name="Ward B.B."/>
            <person name="Klotz M.G."/>
        </authorList>
    </citation>
    <scope>NUCLEOTIDE SEQUENCE [LARGE SCALE GENOMIC DNA]</scope>
    <source>
        <strain evidence="8">Nc4</strain>
    </source>
</reference>
<feature type="coiled-coil region" evidence="3">
    <location>
        <begin position="100"/>
        <end position="168"/>
    </location>
</feature>
<dbReference type="HOGENOM" id="CLU_018816_14_4_6"/>
<feature type="transmembrane region" description="Helical" evidence="4">
    <location>
        <begin position="7"/>
        <end position="27"/>
    </location>
</feature>